<dbReference type="EMBL" id="BKAG01000030">
    <property type="protein sequence ID" value="GEP44468.1"/>
    <property type="molecule type" value="Genomic_DNA"/>
</dbReference>
<name>A0A512MCL6_9BACT</name>
<evidence type="ECO:0000256" key="7">
    <source>
        <dbReference type="ARBA" id="ARBA00023136"/>
    </source>
</evidence>
<feature type="transmembrane region" description="Helical" evidence="8">
    <location>
        <begin position="937"/>
        <end position="958"/>
    </location>
</feature>
<evidence type="ECO:0000313" key="9">
    <source>
        <dbReference type="EMBL" id="GEP44468.1"/>
    </source>
</evidence>
<accession>A0A512MCL6</accession>
<keyword evidence="7 8" id="KW-0472">Membrane</keyword>
<dbReference type="InterPro" id="IPR004763">
    <property type="entry name" value="CusA-like"/>
</dbReference>
<dbReference type="PANTHER" id="PTHR32063">
    <property type="match status" value="1"/>
</dbReference>
<feature type="transmembrane region" description="Helical" evidence="8">
    <location>
        <begin position="882"/>
        <end position="901"/>
    </location>
</feature>
<evidence type="ECO:0000256" key="5">
    <source>
        <dbReference type="ARBA" id="ARBA00022692"/>
    </source>
</evidence>
<sequence>MLSHLITLAMRQRAAVLVVMLVLIGVGSWSAIHLPIDAVPDITNPQVQINTAVSALAPEEIEKLVSFPIESEMAGLPQMVELRSLSKLGLSQVTMVFHDDVDLYRTRQLVTERLQAVLDELPPGLTPKLAPVATGLGEIFYYSLDYTEDAKSKPATREAQLMELAQIQEYQVKPLLRGTAGVAEVNTSGGYQKQIVIQPDPARLAARGLSLDMLAEIVEQNTRNAGGGYVEIGGEQLIIRAASRVNDLEQILNIPLKFAGGVKPILISEVATVSIGSAFRTGASTDEGREALVGATIMLAGENSRLVAQAVRAKLDEIQPKLPHGVVIRTLYDRSNLVSRTIATVEKNLAEGALLVVVVLFALLGNFRAAFIVALVIPLSMFIAMTGMVRYHISGNLMSLGAIDFGLIIDGAVVMVENIVRHLGERQHALGRTLTLRERTEEVLKSAKEVANPMFFGVLIITVVYVPILALQGIEGKMFKPMALVVMLALGGSLALAVTLMPVLCSYLLGGKIQEKDNWLVTLTKRLYTPLLQFGLRFRLLIVLPMLALFGTSLWVLSRMGSEFIPQLDEGDFSFQLIRSSSASLSSSLDLQKQSEAVIRRDFPEVKEIFSRIGTAEIATDPMNPNVADTYLMLKLRDQWRQESGKAITKEHLGQLMRKALLDKVPGQNILVTQPIQLRFNEIMAGARADLVCKVFGDSYDELERLAGEVRAAITGIRGGGETEFDNIGKNPMIEIQPDREAMRKFNVHADELNRLVETALAGSEVGLLIEGNRRSPIVVRLSEGHRSDLEGIKRLAMRTEDGGMLALGQIAKIVLTPQPVQIAREDAQRRVSILINVRGRDTQSFVEEATRIIREKVTFPDGYYFEFGGQFKNLQEAKARLMIVVPLALGLIFVLIFLSFGSMRQATLIFLCVPLAVTGGIFALELRGMPFTISAAVGFIALSGIAVLNGIMLISFINQLRREGRELREAVVEGTLTRLRPKLMTALVASLGFLPMALATGAGAEVQRPIATVVIGGIVTSTFLTLLVVPVLYDWIERKTRPQTNTP</sequence>
<evidence type="ECO:0000256" key="1">
    <source>
        <dbReference type="ARBA" id="ARBA00004651"/>
    </source>
</evidence>
<dbReference type="Proteomes" id="UP000321577">
    <property type="component" value="Unassembled WGS sequence"/>
</dbReference>
<proteinExistence type="inferred from homology"/>
<dbReference type="SUPFAM" id="SSF82693">
    <property type="entry name" value="Multidrug efflux transporter AcrB pore domain, PN1, PN2, PC1 and PC2 subdomains"/>
    <property type="match status" value="1"/>
</dbReference>
<evidence type="ECO:0000256" key="4">
    <source>
        <dbReference type="ARBA" id="ARBA00022475"/>
    </source>
</evidence>
<evidence type="ECO:0000256" key="6">
    <source>
        <dbReference type="ARBA" id="ARBA00022989"/>
    </source>
</evidence>
<dbReference type="GO" id="GO:0005886">
    <property type="term" value="C:plasma membrane"/>
    <property type="evidence" value="ECO:0007669"/>
    <property type="project" value="UniProtKB-SubCell"/>
</dbReference>
<evidence type="ECO:0000256" key="8">
    <source>
        <dbReference type="SAM" id="Phobius"/>
    </source>
</evidence>
<feature type="transmembrane region" description="Helical" evidence="8">
    <location>
        <begin position="1011"/>
        <end position="1034"/>
    </location>
</feature>
<dbReference type="Gene3D" id="3.30.2090.10">
    <property type="entry name" value="Multidrug efflux transporter AcrB TolC docking domain, DN and DC subdomains"/>
    <property type="match status" value="2"/>
</dbReference>
<dbReference type="PANTHER" id="PTHR32063:SF24">
    <property type="entry name" value="CATION EFFLUX SYSTEM (ACRB_ACRD_ACRF FAMILY)"/>
    <property type="match status" value="1"/>
</dbReference>
<feature type="transmembrane region" description="Helical" evidence="8">
    <location>
        <begin position="454"/>
        <end position="471"/>
    </location>
</feature>
<gene>
    <name evidence="9" type="ORF">BGE01nite_37590</name>
</gene>
<dbReference type="Gene3D" id="3.30.70.1430">
    <property type="entry name" value="Multidrug efflux transporter AcrB pore domain"/>
    <property type="match status" value="2"/>
</dbReference>
<keyword evidence="5 8" id="KW-0812">Transmembrane</keyword>
<dbReference type="Pfam" id="PF00873">
    <property type="entry name" value="ACR_tran"/>
    <property type="match status" value="1"/>
</dbReference>
<dbReference type="AlphaFoldDB" id="A0A512MCL6"/>
<dbReference type="OrthoDB" id="9757876at2"/>
<dbReference type="InterPro" id="IPR027463">
    <property type="entry name" value="AcrB_DN_DC_subdom"/>
</dbReference>
<dbReference type="Gene3D" id="3.30.70.1320">
    <property type="entry name" value="Multidrug efflux transporter AcrB pore domain like"/>
    <property type="match status" value="1"/>
</dbReference>
<keyword evidence="4" id="KW-1003">Cell membrane</keyword>
<dbReference type="RefSeq" id="WP_146852443.1">
    <property type="nucleotide sequence ID" value="NZ_BKAG01000030.1"/>
</dbReference>
<organism evidence="9 10">
    <name type="scientific">Brevifollis gellanilyticus</name>
    <dbReference type="NCBI Taxonomy" id="748831"/>
    <lineage>
        <taxon>Bacteria</taxon>
        <taxon>Pseudomonadati</taxon>
        <taxon>Verrucomicrobiota</taxon>
        <taxon>Verrucomicrobiia</taxon>
        <taxon>Verrucomicrobiales</taxon>
        <taxon>Verrucomicrobiaceae</taxon>
    </lineage>
</organism>
<dbReference type="Gene3D" id="1.20.1640.10">
    <property type="entry name" value="Multidrug efflux transporter AcrB transmembrane domain"/>
    <property type="match status" value="2"/>
</dbReference>
<dbReference type="GO" id="GO:0008324">
    <property type="term" value="F:monoatomic cation transmembrane transporter activity"/>
    <property type="evidence" value="ECO:0007669"/>
    <property type="project" value="InterPro"/>
</dbReference>
<dbReference type="NCBIfam" id="TIGR00914">
    <property type="entry name" value="2A0601"/>
    <property type="match status" value="1"/>
</dbReference>
<dbReference type="InterPro" id="IPR001036">
    <property type="entry name" value="Acrflvin-R"/>
</dbReference>
<feature type="transmembrane region" description="Helical" evidence="8">
    <location>
        <begin position="397"/>
        <end position="416"/>
    </location>
</feature>
<feature type="transmembrane region" description="Helical" evidence="8">
    <location>
        <begin position="483"/>
        <end position="509"/>
    </location>
</feature>
<evidence type="ECO:0000313" key="10">
    <source>
        <dbReference type="Proteomes" id="UP000321577"/>
    </source>
</evidence>
<feature type="transmembrane region" description="Helical" evidence="8">
    <location>
        <begin position="352"/>
        <end position="385"/>
    </location>
</feature>
<dbReference type="SUPFAM" id="SSF82866">
    <property type="entry name" value="Multidrug efflux transporter AcrB transmembrane domain"/>
    <property type="match status" value="2"/>
</dbReference>
<keyword evidence="3" id="KW-0813">Transport</keyword>
<dbReference type="GO" id="GO:0042910">
    <property type="term" value="F:xenobiotic transmembrane transporter activity"/>
    <property type="evidence" value="ECO:0007669"/>
    <property type="project" value="TreeGrafter"/>
</dbReference>
<comment type="similarity">
    <text evidence="2">Belongs to the resistance-nodulation-cell division (RND) (TC 2.A.6) family.</text>
</comment>
<dbReference type="SUPFAM" id="SSF82714">
    <property type="entry name" value="Multidrug efflux transporter AcrB TolC docking domain, DN and DC subdomains"/>
    <property type="match status" value="2"/>
</dbReference>
<evidence type="ECO:0000256" key="3">
    <source>
        <dbReference type="ARBA" id="ARBA00022448"/>
    </source>
</evidence>
<keyword evidence="6 8" id="KW-1133">Transmembrane helix</keyword>
<keyword evidence="10" id="KW-1185">Reference proteome</keyword>
<comment type="subcellular location">
    <subcellularLocation>
        <location evidence="1">Cell membrane</location>
        <topology evidence="1">Multi-pass membrane protein</topology>
    </subcellularLocation>
</comment>
<evidence type="ECO:0000256" key="2">
    <source>
        <dbReference type="ARBA" id="ARBA00010942"/>
    </source>
</evidence>
<dbReference type="PRINTS" id="PR00702">
    <property type="entry name" value="ACRIFLAVINRP"/>
</dbReference>
<feature type="transmembrane region" description="Helical" evidence="8">
    <location>
        <begin position="536"/>
        <end position="557"/>
    </location>
</feature>
<feature type="transmembrane region" description="Helical" evidence="8">
    <location>
        <begin position="907"/>
        <end position="925"/>
    </location>
</feature>
<reference evidence="9 10" key="1">
    <citation type="submission" date="2019-07" db="EMBL/GenBank/DDBJ databases">
        <title>Whole genome shotgun sequence of Brevifollis gellanilyticus NBRC 108608.</title>
        <authorList>
            <person name="Hosoyama A."/>
            <person name="Uohara A."/>
            <person name="Ohji S."/>
            <person name="Ichikawa N."/>
        </authorList>
    </citation>
    <scope>NUCLEOTIDE SEQUENCE [LARGE SCALE GENOMIC DNA]</scope>
    <source>
        <strain evidence="9 10">NBRC 108608</strain>
    </source>
</reference>
<dbReference type="Gene3D" id="3.30.70.1440">
    <property type="entry name" value="Multidrug efflux transporter AcrB pore domain"/>
    <property type="match status" value="1"/>
</dbReference>
<feature type="transmembrane region" description="Helical" evidence="8">
    <location>
        <begin position="984"/>
        <end position="1004"/>
    </location>
</feature>
<protein>
    <submittedName>
        <fullName evidence="9">Cation transporter</fullName>
    </submittedName>
</protein>
<comment type="caution">
    <text evidence="9">The sequence shown here is derived from an EMBL/GenBank/DDBJ whole genome shotgun (WGS) entry which is preliminary data.</text>
</comment>